<evidence type="ECO:0000256" key="1">
    <source>
        <dbReference type="ARBA" id="ARBA00005715"/>
    </source>
</evidence>
<dbReference type="GO" id="GO:0016301">
    <property type="term" value="F:kinase activity"/>
    <property type="evidence" value="ECO:0007669"/>
    <property type="project" value="UniProtKB-KW"/>
</dbReference>
<name>A0ABV5J517_9BACT</name>
<evidence type="ECO:0000259" key="8">
    <source>
        <dbReference type="Pfam" id="PF17042"/>
    </source>
</evidence>
<organism evidence="9 10">
    <name type="scientific">Echinicola jeungdonensis</name>
    <dbReference type="NCBI Taxonomy" id="709343"/>
    <lineage>
        <taxon>Bacteria</taxon>
        <taxon>Pseudomonadati</taxon>
        <taxon>Bacteroidota</taxon>
        <taxon>Cytophagia</taxon>
        <taxon>Cytophagales</taxon>
        <taxon>Cyclobacteriaceae</taxon>
        <taxon>Echinicola</taxon>
    </lineage>
</organism>
<feature type="domain" description="Four-carbon acid sugar kinase N-terminal" evidence="7">
    <location>
        <begin position="9"/>
        <end position="252"/>
    </location>
</feature>
<sequence>MAKQAPLLLAYYGDDFTGSSDALDFLSRAGVKTVLFIAPPTPEQLARYEGIEAIGIAGMTRSMNPEDMEKELKVAFSALKDSGAAQVHYKVCSTFDSSPKIGSIGKAIDVGAKIFNHNYITLLVAAPQLGRYCAFGNLFARMGIGSQGEIHRLDRHPSMSKHPTTPVDESDLRLHLGKQTDKKVGLVDILEVEGEEASLEKALLRELEDQAEVVLFDALYPDQMPKIGRLIDQAGQEKTHFSVGSSGVEMALGAYWKYKGKIDQEINWSHPGRATPMLVVSGSGSPVTSGQISWALDHGFEGVALDPEKVIAEKNGLDGYVEEVKAKMAAGKSVVIHTALGSDDPRMALTKKLLTQNGIASEEVSSKTADLFGKALGSIARQVAQEIRYQRLLIAGGDTSSKVARVLGIEAVEMIAPLVPGAPLCKAFAPGSPLDGVEVNFKGGQVGAEDYFGSVEKGEN</sequence>
<keyword evidence="5" id="KW-0067">ATP-binding</keyword>
<evidence type="ECO:0000256" key="2">
    <source>
        <dbReference type="ARBA" id="ARBA00022679"/>
    </source>
</evidence>
<dbReference type="EC" id="2.7.1.-" evidence="9"/>
<evidence type="ECO:0000313" key="9">
    <source>
        <dbReference type="EMBL" id="MFB9211922.1"/>
    </source>
</evidence>
<reference evidence="9 10" key="1">
    <citation type="submission" date="2024-09" db="EMBL/GenBank/DDBJ databases">
        <authorList>
            <person name="Sun Q."/>
            <person name="Mori K."/>
        </authorList>
    </citation>
    <scope>NUCLEOTIDE SEQUENCE [LARGE SCALE GENOMIC DNA]</scope>
    <source>
        <strain evidence="9 10">CECT 7682</strain>
    </source>
</reference>
<dbReference type="InterPro" id="IPR031475">
    <property type="entry name" value="NBD_C"/>
</dbReference>
<keyword evidence="10" id="KW-1185">Reference proteome</keyword>
<keyword evidence="3" id="KW-0547">Nucleotide-binding</keyword>
<dbReference type="Gene3D" id="3.40.50.10840">
    <property type="entry name" value="Putative sugar-binding, N-terminal domain"/>
    <property type="match status" value="1"/>
</dbReference>
<feature type="domain" description="Four-carbon acid sugar kinase nucleotide binding" evidence="8">
    <location>
        <begin position="278"/>
        <end position="452"/>
    </location>
</feature>
<dbReference type="Gene3D" id="3.40.980.20">
    <property type="entry name" value="Four-carbon acid sugar kinase, nucleotide binding domain"/>
    <property type="match status" value="1"/>
</dbReference>
<dbReference type="InterPro" id="IPR010737">
    <property type="entry name" value="4-carb_acid_sugar_kinase_N"/>
</dbReference>
<keyword evidence="4 9" id="KW-0418">Kinase</keyword>
<comment type="caution">
    <text evidence="9">The sequence shown here is derived from an EMBL/GenBank/DDBJ whole genome shotgun (WGS) entry which is preliminary data.</text>
</comment>
<gene>
    <name evidence="9" type="ORF">ACFFUR_08895</name>
</gene>
<dbReference type="SUPFAM" id="SSF142764">
    <property type="entry name" value="YgbK-like"/>
    <property type="match status" value="1"/>
</dbReference>
<proteinExistence type="inferred from homology"/>
<dbReference type="RefSeq" id="WP_290247985.1">
    <property type="nucleotide sequence ID" value="NZ_JAUFQT010000001.1"/>
</dbReference>
<evidence type="ECO:0000259" key="7">
    <source>
        <dbReference type="Pfam" id="PF07005"/>
    </source>
</evidence>
<keyword evidence="2 9" id="KW-0808">Transferase</keyword>
<dbReference type="InterPro" id="IPR037051">
    <property type="entry name" value="4-carb_acid_sugar_kinase_N_sf"/>
</dbReference>
<dbReference type="Pfam" id="PF07005">
    <property type="entry name" value="SBD_N"/>
    <property type="match status" value="1"/>
</dbReference>
<evidence type="ECO:0000256" key="3">
    <source>
        <dbReference type="ARBA" id="ARBA00022741"/>
    </source>
</evidence>
<comment type="similarity">
    <text evidence="1">Belongs to the four-carbon acid sugar kinase family.</text>
</comment>
<evidence type="ECO:0000313" key="10">
    <source>
        <dbReference type="Proteomes" id="UP001589654"/>
    </source>
</evidence>
<evidence type="ECO:0000256" key="4">
    <source>
        <dbReference type="ARBA" id="ARBA00022777"/>
    </source>
</evidence>
<evidence type="ECO:0000256" key="5">
    <source>
        <dbReference type="ARBA" id="ARBA00022840"/>
    </source>
</evidence>
<accession>A0ABV5J517</accession>
<evidence type="ECO:0000256" key="6">
    <source>
        <dbReference type="ARBA" id="ARBA00023277"/>
    </source>
</evidence>
<dbReference type="InterPro" id="IPR042213">
    <property type="entry name" value="NBD_C_sf"/>
</dbReference>
<protein>
    <submittedName>
        <fullName evidence="9">Four-carbon acid sugar kinase family protein</fullName>
        <ecNumber evidence="9">2.7.1.-</ecNumber>
    </submittedName>
</protein>
<dbReference type="Pfam" id="PF17042">
    <property type="entry name" value="NBD_C"/>
    <property type="match status" value="1"/>
</dbReference>
<dbReference type="EMBL" id="JBHMEW010000055">
    <property type="protein sequence ID" value="MFB9211922.1"/>
    <property type="molecule type" value="Genomic_DNA"/>
</dbReference>
<dbReference type="Proteomes" id="UP001589654">
    <property type="component" value="Unassembled WGS sequence"/>
</dbReference>
<keyword evidence="6" id="KW-0119">Carbohydrate metabolism</keyword>